<evidence type="ECO:0000313" key="1">
    <source>
        <dbReference type="EMBL" id="GAI67829.1"/>
    </source>
</evidence>
<reference evidence="1" key="1">
    <citation type="journal article" date="2014" name="Front. Microbiol.">
        <title>High frequency of phylogenetically diverse reductive dehalogenase-homologous genes in deep subseafloor sedimentary metagenomes.</title>
        <authorList>
            <person name="Kawai M."/>
            <person name="Futagami T."/>
            <person name="Toyoda A."/>
            <person name="Takaki Y."/>
            <person name="Nishi S."/>
            <person name="Hori S."/>
            <person name="Arai W."/>
            <person name="Tsubouchi T."/>
            <person name="Morono Y."/>
            <person name="Uchiyama I."/>
            <person name="Ito T."/>
            <person name="Fujiyama A."/>
            <person name="Inagaki F."/>
            <person name="Takami H."/>
        </authorList>
    </citation>
    <scope>NUCLEOTIDE SEQUENCE</scope>
    <source>
        <strain evidence="1">Expedition CK06-06</strain>
    </source>
</reference>
<accession>X1SJ65</accession>
<dbReference type="EMBL" id="BARV01045333">
    <property type="protein sequence ID" value="GAI67829.1"/>
    <property type="molecule type" value="Genomic_DNA"/>
</dbReference>
<gene>
    <name evidence="1" type="ORF">S06H3_66479</name>
</gene>
<sequence length="58" mass="6695">WNLFMPAETNNLFEMVVSQINAACERLNVEDAYRLRLGKCERELTTNFPAKMDDGTVK</sequence>
<proteinExistence type="predicted"/>
<organism evidence="1">
    <name type="scientific">marine sediment metagenome</name>
    <dbReference type="NCBI Taxonomy" id="412755"/>
    <lineage>
        <taxon>unclassified sequences</taxon>
        <taxon>metagenomes</taxon>
        <taxon>ecological metagenomes</taxon>
    </lineage>
</organism>
<protein>
    <submittedName>
        <fullName evidence="1">Uncharacterized protein</fullName>
    </submittedName>
</protein>
<dbReference type="Gene3D" id="1.10.8.1210">
    <property type="match status" value="1"/>
</dbReference>
<dbReference type="AlphaFoldDB" id="X1SJ65"/>
<feature type="non-terminal residue" evidence="1">
    <location>
        <position position="58"/>
    </location>
</feature>
<comment type="caution">
    <text evidence="1">The sequence shown here is derived from an EMBL/GenBank/DDBJ whole genome shotgun (WGS) entry which is preliminary data.</text>
</comment>
<name>X1SJ65_9ZZZZ</name>
<feature type="non-terminal residue" evidence="1">
    <location>
        <position position="1"/>
    </location>
</feature>